<comment type="subunit">
    <text evidence="3 15">Tetramer of two alpha and two beta subunits.</text>
</comment>
<evidence type="ECO:0000256" key="4">
    <source>
        <dbReference type="ARBA" id="ARBA00022490"/>
    </source>
</evidence>
<dbReference type="InterPro" id="IPR045864">
    <property type="entry name" value="aa-tRNA-synth_II/BPL/LPL"/>
</dbReference>
<keyword evidence="4 15" id="KW-0963">Cytoplasm</keyword>
<keyword evidence="7 15" id="KW-0479">Metal-binding</keyword>
<dbReference type="InterPro" id="IPR002547">
    <property type="entry name" value="tRNA-bd_dom"/>
</dbReference>
<evidence type="ECO:0000259" key="18">
    <source>
        <dbReference type="PROSITE" id="PS51447"/>
    </source>
</evidence>
<dbReference type="InterPro" id="IPR020825">
    <property type="entry name" value="Phe-tRNA_synthase-like_B3/B4"/>
</dbReference>
<dbReference type="InterPro" id="IPR005121">
    <property type="entry name" value="Fdx_antiC-bd"/>
</dbReference>
<keyword evidence="10 15" id="KW-0460">Magnesium</keyword>
<keyword evidence="21" id="KW-1185">Reference proteome</keyword>
<evidence type="ECO:0000256" key="10">
    <source>
        <dbReference type="ARBA" id="ARBA00022842"/>
    </source>
</evidence>
<dbReference type="Gene3D" id="3.30.70.380">
    <property type="entry name" value="Ferrodoxin-fold anticodon-binding domain"/>
    <property type="match status" value="1"/>
</dbReference>
<proteinExistence type="inferred from homology"/>
<dbReference type="RefSeq" id="WP_353862771.1">
    <property type="nucleotide sequence ID" value="NZ_CP088295.1"/>
</dbReference>
<evidence type="ECO:0000256" key="2">
    <source>
        <dbReference type="ARBA" id="ARBA00008653"/>
    </source>
</evidence>
<dbReference type="SUPFAM" id="SSF54991">
    <property type="entry name" value="Anticodon-binding domain of PheRS"/>
    <property type="match status" value="1"/>
</dbReference>
<dbReference type="NCBIfam" id="TIGR00472">
    <property type="entry name" value="pheT_bact"/>
    <property type="match status" value="1"/>
</dbReference>
<evidence type="ECO:0000313" key="20">
    <source>
        <dbReference type="EMBL" id="UUY02238.1"/>
    </source>
</evidence>
<dbReference type="InterPro" id="IPR012340">
    <property type="entry name" value="NA-bd_OB-fold"/>
</dbReference>
<evidence type="ECO:0000256" key="8">
    <source>
        <dbReference type="ARBA" id="ARBA00022741"/>
    </source>
</evidence>
<dbReference type="HAMAP" id="MF_00283">
    <property type="entry name" value="Phe_tRNA_synth_beta1"/>
    <property type="match status" value="1"/>
</dbReference>
<comment type="cofactor">
    <cofactor evidence="15">
        <name>Mg(2+)</name>
        <dbReference type="ChEBI" id="CHEBI:18420"/>
    </cofactor>
    <text evidence="15">Binds 2 magnesium ions per tetramer.</text>
</comment>
<dbReference type="SMART" id="SM00874">
    <property type="entry name" value="B5"/>
    <property type="match status" value="1"/>
</dbReference>
<sequence>MRLPLAWLSEYVHPGGDPWELADALSATGTEVAGVDRFGIKAEGFEHLVVGKVLTAEQHPDADRLKVCTVDVGEAEPAQIVCGAPNVAAGQTVAVARPGTVMPDGMKLKKAKLRGVESQGMIVSERELGLGDDHSGIMVLPDDAASPGTFVAELFEISTDVLELELTPNRPDCLGIYGMAREVHASNGSPLTPPPWTGVELPPVGELDGITIDVQVPELCPRFTALVYDDVTIGPSPHWLKARLAACGQRSINNVVDITNYVMLLTGQPLHAFDLDRVAGGTLVVRTANAGEQITTLDDEVRTLDEQMVVIDDADGPTSIAGVMGGARSEVADTTTRVLMEVATWIGPNINRTSWKLALRTEASGRFEKGLAPEQTLEAQAVAHQLMLELTGATVRPALIDIGGPGPDPAVIRLRSARVEGLLGTSIPAERQEAILRSLEFGVTPAEDGLDVTVPAFRRLDVTREADLVEEVARIDGVDNLPATLPARRGAAGRLSPMQRLRRRAEDALVGRGLRGIMGWSFTNAGVFDRLRLPADDPRRQAVALANPMSEDHALLRTNLVASLLDVAAHNVARGARDLRLFERGAVYFADPDDKLADEHDQLGVLLTGRAAPPTWNDGAPATADVFAAKGVLEALATRLRVDLSVRHAEQPFLHPGRCGEIVLNGTDVVGWLGEIHPLVAQAWEIDQTVAAFELDLGAVLAVAVEHALVEEYEDVTSFPAVRQDLAVVIDSAVPAADVVAAARKAGGALLADAGVFDIYEGEQVGEGKRSLALHLEFRAPDRTLTDEDADGARAKIVAALTEQLGAVQRG</sequence>
<protein>
    <recommendedName>
        <fullName evidence="15">Phenylalanine--tRNA ligase beta subunit</fullName>
        <ecNumber evidence="15">6.1.1.20</ecNumber>
    </recommendedName>
    <alternativeName>
        <fullName evidence="15">Phenylalanyl-tRNA synthetase beta subunit</fullName>
        <shortName evidence="15">PheRS</shortName>
    </alternativeName>
</protein>
<evidence type="ECO:0000256" key="14">
    <source>
        <dbReference type="ARBA" id="ARBA00049255"/>
    </source>
</evidence>
<dbReference type="NCBIfam" id="NF045760">
    <property type="entry name" value="YtpR"/>
    <property type="match status" value="1"/>
</dbReference>
<dbReference type="InterPro" id="IPR033714">
    <property type="entry name" value="tRNA_bind_bactPheRS"/>
</dbReference>
<evidence type="ECO:0000256" key="13">
    <source>
        <dbReference type="ARBA" id="ARBA00023146"/>
    </source>
</evidence>
<evidence type="ECO:0000256" key="9">
    <source>
        <dbReference type="ARBA" id="ARBA00022840"/>
    </source>
</evidence>
<dbReference type="Pfam" id="PF03483">
    <property type="entry name" value="B3_4"/>
    <property type="match status" value="1"/>
</dbReference>
<dbReference type="SUPFAM" id="SSF46955">
    <property type="entry name" value="Putative DNA-binding domain"/>
    <property type="match status" value="1"/>
</dbReference>
<dbReference type="SMART" id="SM00873">
    <property type="entry name" value="B3_4"/>
    <property type="match status" value="1"/>
</dbReference>
<evidence type="ECO:0000256" key="3">
    <source>
        <dbReference type="ARBA" id="ARBA00011209"/>
    </source>
</evidence>
<dbReference type="EMBL" id="CP088295">
    <property type="protein sequence ID" value="UUY02238.1"/>
    <property type="molecule type" value="Genomic_DNA"/>
</dbReference>
<dbReference type="InterPro" id="IPR036690">
    <property type="entry name" value="Fdx_antiC-bd_sf"/>
</dbReference>
<evidence type="ECO:0000256" key="5">
    <source>
        <dbReference type="ARBA" id="ARBA00022555"/>
    </source>
</evidence>
<dbReference type="InterPro" id="IPR005147">
    <property type="entry name" value="tRNA_synthase_B5-dom"/>
</dbReference>
<dbReference type="PROSITE" id="PS51483">
    <property type="entry name" value="B5"/>
    <property type="match status" value="1"/>
</dbReference>
<dbReference type="InterPro" id="IPR045060">
    <property type="entry name" value="Phe-tRNA-ligase_IIc_bsu"/>
</dbReference>
<dbReference type="InterPro" id="IPR009061">
    <property type="entry name" value="DNA-bd_dom_put_sf"/>
</dbReference>
<comment type="similarity">
    <text evidence="2 15">Belongs to the phenylalanyl-tRNA synthetase beta subunit family. Type 1 subfamily.</text>
</comment>
<gene>
    <name evidence="15 20" type="primary">pheT</name>
    <name evidence="20" type="ORF">LRS13_16145</name>
</gene>
<dbReference type="GO" id="GO:0004826">
    <property type="term" value="F:phenylalanine-tRNA ligase activity"/>
    <property type="evidence" value="ECO:0007669"/>
    <property type="project" value="UniProtKB-EC"/>
</dbReference>
<keyword evidence="6 15" id="KW-0436">Ligase</keyword>
<evidence type="ECO:0000256" key="12">
    <source>
        <dbReference type="ARBA" id="ARBA00022917"/>
    </source>
</evidence>
<dbReference type="PANTHER" id="PTHR10947">
    <property type="entry name" value="PHENYLALANYL-TRNA SYNTHETASE BETA CHAIN AND LEUCINE-RICH REPEAT-CONTAINING PROTEIN 47"/>
    <property type="match status" value="1"/>
</dbReference>
<keyword evidence="5 16" id="KW-0820">tRNA-binding</keyword>
<evidence type="ECO:0000256" key="15">
    <source>
        <dbReference type="HAMAP-Rule" id="MF_00283"/>
    </source>
</evidence>
<keyword evidence="11 16" id="KW-0694">RNA-binding</keyword>
<organism evidence="20 21">
    <name type="scientific">Svornostia abyssi</name>
    <dbReference type="NCBI Taxonomy" id="2898438"/>
    <lineage>
        <taxon>Bacteria</taxon>
        <taxon>Bacillati</taxon>
        <taxon>Actinomycetota</taxon>
        <taxon>Thermoleophilia</taxon>
        <taxon>Solirubrobacterales</taxon>
        <taxon>Baekduiaceae</taxon>
        <taxon>Svornostia</taxon>
    </lineage>
</organism>
<dbReference type="SMART" id="SM00896">
    <property type="entry name" value="FDX-ACB"/>
    <property type="match status" value="1"/>
</dbReference>
<dbReference type="InterPro" id="IPR004532">
    <property type="entry name" value="Phe-tRNA-ligase_IIc_bsu_bact"/>
</dbReference>
<feature type="domain" description="TRNA-binding" evidence="17">
    <location>
        <begin position="42"/>
        <end position="152"/>
    </location>
</feature>
<keyword evidence="13 15" id="KW-0030">Aminoacyl-tRNA synthetase</keyword>
<reference evidence="21" key="1">
    <citation type="submission" date="2021-11" db="EMBL/GenBank/DDBJ databases">
        <title>Cultivation dependent microbiological survey of springs from the worlds oldest radium mine currently devoted to the extraction of radon-saturated water.</title>
        <authorList>
            <person name="Kapinusova G."/>
            <person name="Smrhova T."/>
            <person name="Strejcek M."/>
            <person name="Suman J."/>
            <person name="Jani K."/>
            <person name="Pajer P."/>
            <person name="Uhlik O."/>
        </authorList>
    </citation>
    <scope>NUCLEOTIDE SEQUENCE [LARGE SCALE GENOMIC DNA]</scope>
    <source>
        <strain evidence="21">J379</strain>
    </source>
</reference>
<name>A0ABY5PC75_9ACTN</name>
<feature type="domain" description="B5" evidence="19">
    <location>
        <begin position="407"/>
        <end position="483"/>
    </location>
</feature>
<dbReference type="SUPFAM" id="SSF56037">
    <property type="entry name" value="PheT/TilS domain"/>
    <property type="match status" value="1"/>
</dbReference>
<evidence type="ECO:0000256" key="11">
    <source>
        <dbReference type="ARBA" id="ARBA00022884"/>
    </source>
</evidence>
<dbReference type="Pfam" id="PF17759">
    <property type="entry name" value="tRNA_synthFbeta"/>
    <property type="match status" value="1"/>
</dbReference>
<dbReference type="EC" id="6.1.1.20" evidence="15"/>
<feature type="binding site" evidence="15">
    <location>
        <position position="461"/>
    </location>
    <ligand>
        <name>Mg(2+)</name>
        <dbReference type="ChEBI" id="CHEBI:18420"/>
        <note>shared with alpha subunit</note>
    </ligand>
</feature>
<evidence type="ECO:0000256" key="7">
    <source>
        <dbReference type="ARBA" id="ARBA00022723"/>
    </source>
</evidence>
<dbReference type="Pfam" id="PF03147">
    <property type="entry name" value="FDX-ACB"/>
    <property type="match status" value="1"/>
</dbReference>
<dbReference type="Gene3D" id="3.50.40.10">
    <property type="entry name" value="Phenylalanyl-trna Synthetase, Chain B, domain 3"/>
    <property type="match status" value="1"/>
</dbReference>
<dbReference type="SUPFAM" id="SSF55681">
    <property type="entry name" value="Class II aaRS and biotin synthetases"/>
    <property type="match status" value="1"/>
</dbReference>
<feature type="binding site" evidence="15">
    <location>
        <position position="471"/>
    </location>
    <ligand>
        <name>Mg(2+)</name>
        <dbReference type="ChEBI" id="CHEBI:18420"/>
        <note>shared with alpha subunit</note>
    </ligand>
</feature>
<comment type="catalytic activity">
    <reaction evidence="14 15">
        <text>tRNA(Phe) + L-phenylalanine + ATP = L-phenylalanyl-tRNA(Phe) + AMP + diphosphate + H(+)</text>
        <dbReference type="Rhea" id="RHEA:19413"/>
        <dbReference type="Rhea" id="RHEA-COMP:9668"/>
        <dbReference type="Rhea" id="RHEA-COMP:9699"/>
        <dbReference type="ChEBI" id="CHEBI:15378"/>
        <dbReference type="ChEBI" id="CHEBI:30616"/>
        <dbReference type="ChEBI" id="CHEBI:33019"/>
        <dbReference type="ChEBI" id="CHEBI:58095"/>
        <dbReference type="ChEBI" id="CHEBI:78442"/>
        <dbReference type="ChEBI" id="CHEBI:78531"/>
        <dbReference type="ChEBI" id="CHEBI:456215"/>
        <dbReference type="EC" id="6.1.1.20"/>
    </reaction>
</comment>
<evidence type="ECO:0000313" key="21">
    <source>
        <dbReference type="Proteomes" id="UP001058860"/>
    </source>
</evidence>
<dbReference type="Gene3D" id="2.40.50.140">
    <property type="entry name" value="Nucleic acid-binding proteins"/>
    <property type="match status" value="1"/>
</dbReference>
<dbReference type="Gene3D" id="3.30.930.10">
    <property type="entry name" value="Bira Bifunctional Protein, Domain 2"/>
    <property type="match status" value="1"/>
</dbReference>
<evidence type="ECO:0000256" key="16">
    <source>
        <dbReference type="PROSITE-ProRule" id="PRU00209"/>
    </source>
</evidence>
<evidence type="ECO:0000259" key="17">
    <source>
        <dbReference type="PROSITE" id="PS50886"/>
    </source>
</evidence>
<comment type="subcellular location">
    <subcellularLocation>
        <location evidence="1 15">Cytoplasm</location>
    </subcellularLocation>
</comment>
<evidence type="ECO:0000259" key="19">
    <source>
        <dbReference type="PROSITE" id="PS51483"/>
    </source>
</evidence>
<dbReference type="InterPro" id="IPR041616">
    <property type="entry name" value="PheRS_beta_core"/>
</dbReference>
<evidence type="ECO:0000256" key="1">
    <source>
        <dbReference type="ARBA" id="ARBA00004496"/>
    </source>
</evidence>
<dbReference type="Gene3D" id="3.30.56.10">
    <property type="match status" value="2"/>
</dbReference>
<feature type="binding site" evidence="15">
    <location>
        <position position="470"/>
    </location>
    <ligand>
        <name>Mg(2+)</name>
        <dbReference type="ChEBI" id="CHEBI:18420"/>
        <note>shared with alpha subunit</note>
    </ligand>
</feature>
<dbReference type="PROSITE" id="PS51447">
    <property type="entry name" value="FDX_ACB"/>
    <property type="match status" value="1"/>
</dbReference>
<feature type="binding site" evidence="15">
    <location>
        <position position="467"/>
    </location>
    <ligand>
        <name>Mg(2+)</name>
        <dbReference type="ChEBI" id="CHEBI:18420"/>
        <note>shared with alpha subunit</note>
    </ligand>
</feature>
<feature type="domain" description="FDX-ACB" evidence="18">
    <location>
        <begin position="717"/>
        <end position="810"/>
    </location>
</feature>
<dbReference type="Pfam" id="PF01588">
    <property type="entry name" value="tRNA_bind"/>
    <property type="match status" value="1"/>
</dbReference>
<dbReference type="CDD" id="cd00769">
    <property type="entry name" value="PheRS_beta_core"/>
    <property type="match status" value="1"/>
</dbReference>
<dbReference type="SUPFAM" id="SSF50249">
    <property type="entry name" value="Nucleic acid-binding proteins"/>
    <property type="match status" value="1"/>
</dbReference>
<dbReference type="PROSITE" id="PS50886">
    <property type="entry name" value="TRBD"/>
    <property type="match status" value="1"/>
</dbReference>
<dbReference type="Pfam" id="PF03484">
    <property type="entry name" value="B5"/>
    <property type="match status" value="1"/>
</dbReference>
<keyword evidence="9 15" id="KW-0067">ATP-binding</keyword>
<dbReference type="PANTHER" id="PTHR10947:SF0">
    <property type="entry name" value="PHENYLALANINE--TRNA LIGASE BETA SUBUNIT"/>
    <property type="match status" value="1"/>
</dbReference>
<keyword evidence="8 15" id="KW-0547">Nucleotide-binding</keyword>
<evidence type="ECO:0000256" key="6">
    <source>
        <dbReference type="ARBA" id="ARBA00022598"/>
    </source>
</evidence>
<dbReference type="Proteomes" id="UP001058860">
    <property type="component" value="Chromosome"/>
</dbReference>
<dbReference type="InterPro" id="IPR005146">
    <property type="entry name" value="B3/B4_tRNA-bd"/>
</dbReference>
<dbReference type="CDD" id="cd02796">
    <property type="entry name" value="tRNA_bind_bactPheRS"/>
    <property type="match status" value="1"/>
</dbReference>
<keyword evidence="12 15" id="KW-0648">Protein biosynthesis</keyword>
<accession>A0ABY5PC75</accession>